<dbReference type="Gene3D" id="3.30.30.30">
    <property type="match status" value="1"/>
</dbReference>
<dbReference type="Proteomes" id="UP001231189">
    <property type="component" value="Unassembled WGS sequence"/>
</dbReference>
<accession>A0AAD8TNV5</accession>
<dbReference type="FunFam" id="3.30.30.30:FF:000005">
    <property type="entry name" value="Heat shock protein ssb1"/>
    <property type="match status" value="1"/>
</dbReference>
<dbReference type="PROSITE" id="PS00329">
    <property type="entry name" value="HSP70_2"/>
    <property type="match status" value="1"/>
</dbReference>
<evidence type="ECO:0000313" key="6">
    <source>
        <dbReference type="Proteomes" id="UP001231189"/>
    </source>
</evidence>
<dbReference type="Pfam" id="PF00012">
    <property type="entry name" value="HSP70"/>
    <property type="match status" value="2"/>
</dbReference>
<keyword evidence="4" id="KW-0067">ATP-binding</keyword>
<dbReference type="FunFam" id="3.30.420.40:FF:000172">
    <property type="entry name" value="Heat shock 70 kDa protein"/>
    <property type="match status" value="1"/>
</dbReference>
<evidence type="ECO:0000256" key="3">
    <source>
        <dbReference type="ARBA" id="ARBA00022741"/>
    </source>
</evidence>
<reference evidence="5" key="1">
    <citation type="submission" date="2023-07" db="EMBL/GenBank/DDBJ databases">
        <title>A chromosome-level genome assembly of Lolium multiflorum.</title>
        <authorList>
            <person name="Chen Y."/>
            <person name="Copetti D."/>
            <person name="Kolliker R."/>
            <person name="Studer B."/>
        </authorList>
    </citation>
    <scope>NUCLEOTIDE SEQUENCE</scope>
    <source>
        <strain evidence="5">02402/16</strain>
        <tissue evidence="5">Leaf</tissue>
    </source>
</reference>
<evidence type="ECO:0000256" key="1">
    <source>
        <dbReference type="ARBA" id="ARBA00004319"/>
    </source>
</evidence>
<protein>
    <recommendedName>
        <fullName evidence="7">Heat shock protein 70</fullName>
    </recommendedName>
</protein>
<comment type="caution">
    <text evidence="5">The sequence shown here is derived from an EMBL/GenBank/DDBJ whole genome shotgun (WGS) entry which is preliminary data.</text>
</comment>
<dbReference type="FunFam" id="3.90.640.10:FF:000003">
    <property type="entry name" value="Molecular chaperone DnaK"/>
    <property type="match status" value="1"/>
</dbReference>
<dbReference type="InterPro" id="IPR043129">
    <property type="entry name" value="ATPase_NBD"/>
</dbReference>
<comment type="similarity">
    <text evidence="2">Belongs to the heat shock protein 70 family.</text>
</comment>
<dbReference type="GO" id="GO:0140662">
    <property type="term" value="F:ATP-dependent protein folding chaperone"/>
    <property type="evidence" value="ECO:0007669"/>
    <property type="project" value="InterPro"/>
</dbReference>
<gene>
    <name evidence="5" type="ORF">QYE76_047463</name>
</gene>
<evidence type="ECO:0000256" key="2">
    <source>
        <dbReference type="ARBA" id="ARBA00007381"/>
    </source>
</evidence>
<dbReference type="GO" id="GO:0005524">
    <property type="term" value="F:ATP binding"/>
    <property type="evidence" value="ECO:0007669"/>
    <property type="project" value="UniProtKB-KW"/>
</dbReference>
<dbReference type="InterPro" id="IPR013126">
    <property type="entry name" value="Hsp_70_fam"/>
</dbReference>
<keyword evidence="6" id="KW-1185">Reference proteome</keyword>
<proteinExistence type="inferred from homology"/>
<dbReference type="GO" id="GO:0005788">
    <property type="term" value="C:endoplasmic reticulum lumen"/>
    <property type="evidence" value="ECO:0007669"/>
    <property type="project" value="UniProtKB-SubCell"/>
</dbReference>
<sequence length="170" mass="18940">MKMWPFKVIAGPGEKPMVDTQYKDEEKEFAAEEISSMVLIKMREIAEAYIGSTINNAIVTVPTYFNDSPRKATKDVGATSAGEKNILIFDFGGGTFDVSLLTIEEGIFAVKSTAGDTHLGGEDFDNRMVNQFVQEFKRKNKKDISGNLSALRRLRTACERRRGPSPPYAY</sequence>
<organism evidence="5 6">
    <name type="scientific">Lolium multiflorum</name>
    <name type="common">Italian ryegrass</name>
    <name type="synonym">Lolium perenne subsp. multiflorum</name>
    <dbReference type="NCBI Taxonomy" id="4521"/>
    <lineage>
        <taxon>Eukaryota</taxon>
        <taxon>Viridiplantae</taxon>
        <taxon>Streptophyta</taxon>
        <taxon>Embryophyta</taxon>
        <taxon>Tracheophyta</taxon>
        <taxon>Spermatophyta</taxon>
        <taxon>Magnoliopsida</taxon>
        <taxon>Liliopsida</taxon>
        <taxon>Poales</taxon>
        <taxon>Poaceae</taxon>
        <taxon>BOP clade</taxon>
        <taxon>Pooideae</taxon>
        <taxon>Poodae</taxon>
        <taxon>Poeae</taxon>
        <taxon>Poeae Chloroplast Group 2 (Poeae type)</taxon>
        <taxon>Loliodinae</taxon>
        <taxon>Loliinae</taxon>
        <taxon>Lolium</taxon>
    </lineage>
</organism>
<evidence type="ECO:0000313" key="5">
    <source>
        <dbReference type="EMBL" id="KAK1686615.1"/>
    </source>
</evidence>
<dbReference type="InterPro" id="IPR018181">
    <property type="entry name" value="Heat_shock_70_CS"/>
</dbReference>
<dbReference type="Gene3D" id="3.30.420.40">
    <property type="match status" value="2"/>
</dbReference>
<comment type="subcellular location">
    <subcellularLocation>
        <location evidence="1">Endoplasmic reticulum lumen</location>
    </subcellularLocation>
</comment>
<dbReference type="PANTHER" id="PTHR19375">
    <property type="entry name" value="HEAT SHOCK PROTEIN 70KDA"/>
    <property type="match status" value="1"/>
</dbReference>
<dbReference type="Gene3D" id="3.90.640.10">
    <property type="entry name" value="Actin, Chain A, domain 4"/>
    <property type="match status" value="1"/>
</dbReference>
<evidence type="ECO:0008006" key="7">
    <source>
        <dbReference type="Google" id="ProtNLM"/>
    </source>
</evidence>
<dbReference type="AlphaFoldDB" id="A0AAD8TNV5"/>
<name>A0AAD8TNV5_LOLMU</name>
<evidence type="ECO:0000256" key="4">
    <source>
        <dbReference type="ARBA" id="ARBA00022840"/>
    </source>
</evidence>
<dbReference type="EMBL" id="JAUUTY010000002">
    <property type="protein sequence ID" value="KAK1686615.1"/>
    <property type="molecule type" value="Genomic_DNA"/>
</dbReference>
<keyword evidence="3" id="KW-0547">Nucleotide-binding</keyword>
<dbReference type="SUPFAM" id="SSF53067">
    <property type="entry name" value="Actin-like ATPase domain"/>
    <property type="match status" value="2"/>
</dbReference>